<evidence type="ECO:0000256" key="2">
    <source>
        <dbReference type="ARBA" id="ARBA00005377"/>
    </source>
</evidence>
<name>A0AAJ0BU44_9PEZI</name>
<evidence type="ECO:0000313" key="14">
    <source>
        <dbReference type="EMBL" id="KAK1764027.1"/>
    </source>
</evidence>
<gene>
    <name evidence="14" type="ORF">QBC33DRAFT_548575</name>
</gene>
<keyword evidence="10 13" id="KW-0472">Membrane</keyword>
<keyword evidence="15" id="KW-1185">Reference proteome</keyword>
<evidence type="ECO:0000256" key="9">
    <source>
        <dbReference type="ARBA" id="ARBA00023098"/>
    </source>
</evidence>
<keyword evidence="4 13" id="KW-0812">Transmembrane</keyword>
<evidence type="ECO:0000256" key="13">
    <source>
        <dbReference type="SAM" id="Phobius"/>
    </source>
</evidence>
<dbReference type="GO" id="GO:0005789">
    <property type="term" value="C:endoplasmic reticulum membrane"/>
    <property type="evidence" value="ECO:0007669"/>
    <property type="project" value="UniProtKB-SubCell"/>
</dbReference>
<evidence type="ECO:0000256" key="8">
    <source>
        <dbReference type="ARBA" id="ARBA00023011"/>
    </source>
</evidence>
<comment type="caution">
    <text evidence="14">The sequence shown here is derived from an EMBL/GenBank/DDBJ whole genome shotgun (WGS) entry which is preliminary data.</text>
</comment>
<keyword evidence="5" id="KW-0256">Endoplasmic reticulum</keyword>
<dbReference type="GeneID" id="85312051"/>
<keyword evidence="11" id="KW-1207">Sterol metabolism</keyword>
<evidence type="ECO:0000313" key="15">
    <source>
        <dbReference type="Proteomes" id="UP001244011"/>
    </source>
</evidence>
<feature type="transmembrane region" description="Helical" evidence="13">
    <location>
        <begin position="86"/>
        <end position="108"/>
    </location>
</feature>
<keyword evidence="9" id="KW-0443">Lipid metabolism</keyword>
<evidence type="ECO:0000256" key="5">
    <source>
        <dbReference type="ARBA" id="ARBA00022824"/>
    </source>
</evidence>
<evidence type="ECO:0000256" key="1">
    <source>
        <dbReference type="ARBA" id="ARBA00004477"/>
    </source>
</evidence>
<dbReference type="GO" id="GO:0016126">
    <property type="term" value="P:sterol biosynthetic process"/>
    <property type="evidence" value="ECO:0007669"/>
    <property type="project" value="UniProtKB-KW"/>
</dbReference>
<dbReference type="RefSeq" id="XP_060280240.1">
    <property type="nucleotide sequence ID" value="XM_060428864.1"/>
</dbReference>
<evidence type="ECO:0000256" key="10">
    <source>
        <dbReference type="ARBA" id="ARBA00023136"/>
    </source>
</evidence>
<evidence type="ECO:0000256" key="4">
    <source>
        <dbReference type="ARBA" id="ARBA00022692"/>
    </source>
</evidence>
<dbReference type="GO" id="GO:0030674">
    <property type="term" value="F:protein-macromolecule adaptor activity"/>
    <property type="evidence" value="ECO:0007669"/>
    <property type="project" value="TreeGrafter"/>
</dbReference>
<sequence>MALSSSLLTFLPQSDGYLPYFLLFLSTFAVIHTAVCYTSPPEVSMKQFSGPERPPPNALLAHVYGVKNVYTALIRGYAAYHMSNPQLYSLGMASFAGVIFLNGTELLVYRTARPKESAPTLIMSGSALLWMALQRQYYTGL</sequence>
<keyword evidence="12" id="KW-0753">Steroid metabolism</keyword>
<dbReference type="InterPro" id="IPR005352">
    <property type="entry name" value="Erg28"/>
</dbReference>
<evidence type="ECO:0000256" key="3">
    <source>
        <dbReference type="ARBA" id="ARBA00022516"/>
    </source>
</evidence>
<evidence type="ECO:0000256" key="12">
    <source>
        <dbReference type="ARBA" id="ARBA00023221"/>
    </source>
</evidence>
<reference evidence="14" key="1">
    <citation type="submission" date="2023-06" db="EMBL/GenBank/DDBJ databases">
        <title>Genome-scale phylogeny and comparative genomics of the fungal order Sordariales.</title>
        <authorList>
            <consortium name="Lawrence Berkeley National Laboratory"/>
            <person name="Hensen N."/>
            <person name="Bonometti L."/>
            <person name="Westerberg I."/>
            <person name="Brannstrom I.O."/>
            <person name="Guillou S."/>
            <person name="Cros-Aarteil S."/>
            <person name="Calhoun S."/>
            <person name="Haridas S."/>
            <person name="Kuo A."/>
            <person name="Mondo S."/>
            <person name="Pangilinan J."/>
            <person name="Riley R."/>
            <person name="Labutti K."/>
            <person name="Andreopoulos B."/>
            <person name="Lipzen A."/>
            <person name="Chen C."/>
            <person name="Yanf M."/>
            <person name="Daum C."/>
            <person name="Ng V."/>
            <person name="Clum A."/>
            <person name="Steindorff A."/>
            <person name="Ohm R."/>
            <person name="Martin F."/>
            <person name="Silar P."/>
            <person name="Natvig D."/>
            <person name="Lalanne C."/>
            <person name="Gautier V."/>
            <person name="Ament-Velasquez S.L."/>
            <person name="Kruys A."/>
            <person name="Hutchinson M.I."/>
            <person name="Powell A.J."/>
            <person name="Barry K."/>
            <person name="Miller A.N."/>
            <person name="Grigoriev I.V."/>
            <person name="Debuchy R."/>
            <person name="Gladieux P."/>
            <person name="Thoren M.H."/>
            <person name="Johannesson H."/>
        </authorList>
    </citation>
    <scope>NUCLEOTIDE SEQUENCE</scope>
    <source>
        <strain evidence="14">8032-3</strain>
    </source>
</reference>
<accession>A0AAJ0BU44</accession>
<keyword evidence="6" id="KW-0752">Steroid biosynthesis</keyword>
<comment type="similarity">
    <text evidence="2">Belongs to the ERG28 family.</text>
</comment>
<comment type="subcellular location">
    <subcellularLocation>
        <location evidence="1">Endoplasmic reticulum membrane</location>
        <topology evidence="1">Multi-pass membrane protein</topology>
    </subcellularLocation>
</comment>
<dbReference type="Proteomes" id="UP001244011">
    <property type="component" value="Unassembled WGS sequence"/>
</dbReference>
<feature type="transmembrane region" description="Helical" evidence="13">
    <location>
        <begin position="20"/>
        <end position="38"/>
    </location>
</feature>
<proteinExistence type="inferred from homology"/>
<protein>
    <submittedName>
        <fullName evidence="14">Erg28 like protein-domain-containing protein</fullName>
    </submittedName>
</protein>
<dbReference type="Pfam" id="PF03694">
    <property type="entry name" value="Erg28"/>
    <property type="match status" value="1"/>
</dbReference>
<dbReference type="AlphaFoldDB" id="A0AAJ0BU44"/>
<dbReference type="PANTHER" id="PTHR15451:SF19">
    <property type="entry name" value="ERGOSTEROL BIOSYNTHETIC PROTEIN 28 HOMOLOG"/>
    <property type="match status" value="1"/>
</dbReference>
<evidence type="ECO:0000256" key="7">
    <source>
        <dbReference type="ARBA" id="ARBA00022989"/>
    </source>
</evidence>
<evidence type="ECO:0000256" key="6">
    <source>
        <dbReference type="ARBA" id="ARBA00022955"/>
    </source>
</evidence>
<dbReference type="PANTHER" id="PTHR15451">
    <property type="entry name" value="ERGOSTEROL BIOSYNTHETIC PROTEIN 28-RELATED"/>
    <property type="match status" value="1"/>
</dbReference>
<organism evidence="14 15">
    <name type="scientific">Phialemonium atrogriseum</name>
    <dbReference type="NCBI Taxonomy" id="1093897"/>
    <lineage>
        <taxon>Eukaryota</taxon>
        <taxon>Fungi</taxon>
        <taxon>Dikarya</taxon>
        <taxon>Ascomycota</taxon>
        <taxon>Pezizomycotina</taxon>
        <taxon>Sordariomycetes</taxon>
        <taxon>Sordariomycetidae</taxon>
        <taxon>Cephalothecales</taxon>
        <taxon>Cephalothecaceae</taxon>
        <taxon>Phialemonium</taxon>
    </lineage>
</organism>
<keyword evidence="7 13" id="KW-1133">Transmembrane helix</keyword>
<evidence type="ECO:0000256" key="11">
    <source>
        <dbReference type="ARBA" id="ARBA00023166"/>
    </source>
</evidence>
<keyword evidence="3" id="KW-0444">Lipid biosynthesis</keyword>
<dbReference type="EMBL" id="MU839023">
    <property type="protein sequence ID" value="KAK1764027.1"/>
    <property type="molecule type" value="Genomic_DNA"/>
</dbReference>
<keyword evidence="8" id="KW-0756">Sterol biosynthesis</keyword>